<reference evidence="2" key="1">
    <citation type="submission" date="2021-05" db="EMBL/GenBank/DDBJ databases">
        <authorList>
            <person name="Alioto T."/>
            <person name="Alioto T."/>
            <person name="Gomez Garrido J."/>
        </authorList>
    </citation>
    <scope>NUCLEOTIDE SEQUENCE</scope>
</reference>
<feature type="transmembrane region" description="Helical" evidence="1">
    <location>
        <begin position="72"/>
        <end position="89"/>
    </location>
</feature>
<sequence length="115" mass="12982">MHDLTMFPSSISSRVTLHIVFNIPRLDNVLIYSSEFVVSSKVLMFISPIINNSFLSISLCVIQFFNSFINSLMFIFGGLYIAFIIMFLFSSIISIFSAVLNFILYVCVDGILSLT</sequence>
<evidence type="ECO:0000313" key="2">
    <source>
        <dbReference type="EMBL" id="CAG6671698.1"/>
    </source>
</evidence>
<evidence type="ECO:0000256" key="1">
    <source>
        <dbReference type="SAM" id="Phobius"/>
    </source>
</evidence>
<keyword evidence="1" id="KW-0812">Transmembrane</keyword>
<proteinExistence type="predicted"/>
<keyword evidence="1" id="KW-1133">Transmembrane helix</keyword>
<dbReference type="EMBL" id="HBUF01226676">
    <property type="protein sequence ID" value="CAG6671698.1"/>
    <property type="molecule type" value="Transcribed_RNA"/>
</dbReference>
<protein>
    <submittedName>
        <fullName evidence="2">Uncharacterized protein</fullName>
    </submittedName>
</protein>
<dbReference type="EMBL" id="HBUF01226675">
    <property type="protein sequence ID" value="CAG6671697.1"/>
    <property type="molecule type" value="Transcribed_RNA"/>
</dbReference>
<accession>A0A8D8WT88</accession>
<feature type="transmembrane region" description="Helical" evidence="1">
    <location>
        <begin position="42"/>
        <end position="65"/>
    </location>
</feature>
<feature type="transmembrane region" description="Helical" evidence="1">
    <location>
        <begin position="95"/>
        <end position="114"/>
    </location>
</feature>
<keyword evidence="1" id="KW-0472">Membrane</keyword>
<organism evidence="2">
    <name type="scientific">Cacopsylla melanoneura</name>
    <dbReference type="NCBI Taxonomy" id="428564"/>
    <lineage>
        <taxon>Eukaryota</taxon>
        <taxon>Metazoa</taxon>
        <taxon>Ecdysozoa</taxon>
        <taxon>Arthropoda</taxon>
        <taxon>Hexapoda</taxon>
        <taxon>Insecta</taxon>
        <taxon>Pterygota</taxon>
        <taxon>Neoptera</taxon>
        <taxon>Paraneoptera</taxon>
        <taxon>Hemiptera</taxon>
        <taxon>Sternorrhyncha</taxon>
        <taxon>Psylloidea</taxon>
        <taxon>Psyllidae</taxon>
        <taxon>Psyllinae</taxon>
        <taxon>Cacopsylla</taxon>
    </lineage>
</organism>
<dbReference type="AlphaFoldDB" id="A0A8D8WT88"/>
<name>A0A8D8WT88_9HEMI</name>